<evidence type="ECO:0000256" key="6">
    <source>
        <dbReference type="ARBA" id="ARBA00022603"/>
    </source>
</evidence>
<dbReference type="InterPro" id="IPR029063">
    <property type="entry name" value="SAM-dependent_MTases_sf"/>
</dbReference>
<evidence type="ECO:0000256" key="7">
    <source>
        <dbReference type="ARBA" id="ARBA00022679"/>
    </source>
</evidence>
<gene>
    <name evidence="9 10" type="primary">tpm</name>
    <name evidence="10" type="ORF">LYSCAS_21470</name>
</gene>
<evidence type="ECO:0000313" key="10">
    <source>
        <dbReference type="EMBL" id="BCT93123.1"/>
    </source>
</evidence>
<keyword evidence="5 9" id="KW-0963">Cytoplasm</keyword>
<comment type="similarity">
    <text evidence="3 9">Belongs to the class I-like SAM-binding methyltransferase superfamily. TPMT family.</text>
</comment>
<reference evidence="10 11" key="1">
    <citation type="submission" date="2021-03" db="EMBL/GenBank/DDBJ databases">
        <title>Complete Genome Sequences of Two Lysobacter Strains Isolated from Sea Water (Lysobacter caseinilyticus) and Soil (Lysobacter helvus) in South Korea.</title>
        <authorList>
            <person name="Watanabe Y."/>
            <person name="Arakawa K."/>
        </authorList>
    </citation>
    <scope>NUCLEOTIDE SEQUENCE [LARGE SCALE GENOMIC DNA]</scope>
    <source>
        <strain evidence="10 11">KVB24</strain>
    </source>
</reference>
<evidence type="ECO:0000256" key="3">
    <source>
        <dbReference type="ARBA" id="ARBA00008145"/>
    </source>
</evidence>
<proteinExistence type="inferred from homology"/>
<feature type="binding site" evidence="9">
    <location>
        <position position="52"/>
    </location>
    <ligand>
        <name>S-adenosyl-L-methionine</name>
        <dbReference type="ChEBI" id="CHEBI:59789"/>
    </ligand>
</feature>
<evidence type="ECO:0000256" key="5">
    <source>
        <dbReference type="ARBA" id="ARBA00022490"/>
    </source>
</evidence>
<evidence type="ECO:0000256" key="8">
    <source>
        <dbReference type="ARBA" id="ARBA00022691"/>
    </source>
</evidence>
<dbReference type="PROSITE" id="PS51585">
    <property type="entry name" value="SAM_MT_TPMT"/>
    <property type="match status" value="1"/>
</dbReference>
<dbReference type="PANTHER" id="PTHR10259:SF11">
    <property type="entry name" value="THIOPURINE S-METHYLTRANSFERASE"/>
    <property type="match status" value="1"/>
</dbReference>
<keyword evidence="7 9" id="KW-0808">Transferase</keyword>
<evidence type="ECO:0000256" key="9">
    <source>
        <dbReference type="HAMAP-Rule" id="MF_00812"/>
    </source>
</evidence>
<evidence type="ECO:0000256" key="1">
    <source>
        <dbReference type="ARBA" id="ARBA00000903"/>
    </source>
</evidence>
<dbReference type="EMBL" id="AP024545">
    <property type="protein sequence ID" value="BCT93123.1"/>
    <property type="molecule type" value="Genomic_DNA"/>
</dbReference>
<evidence type="ECO:0000256" key="4">
    <source>
        <dbReference type="ARBA" id="ARBA00011905"/>
    </source>
</evidence>
<dbReference type="Proteomes" id="UP000681317">
    <property type="component" value="Chromosome"/>
</dbReference>
<dbReference type="InterPro" id="IPR025835">
    <property type="entry name" value="Thiopurine_S-MeTrfase"/>
</dbReference>
<dbReference type="InterPro" id="IPR008854">
    <property type="entry name" value="TPMT"/>
</dbReference>
<comment type="subcellular location">
    <subcellularLocation>
        <location evidence="2 9">Cytoplasm</location>
    </subcellularLocation>
</comment>
<dbReference type="PIRSF" id="PIRSF023956">
    <property type="entry name" value="Thiopurine_S-methyltransferase"/>
    <property type="match status" value="1"/>
</dbReference>
<dbReference type="PANTHER" id="PTHR10259">
    <property type="entry name" value="THIOPURINE S-METHYLTRANSFERASE"/>
    <property type="match status" value="1"/>
</dbReference>
<dbReference type="NCBIfam" id="NF009732">
    <property type="entry name" value="PRK13255.1"/>
    <property type="match status" value="1"/>
</dbReference>
<dbReference type="Gene3D" id="3.40.50.150">
    <property type="entry name" value="Vaccinia Virus protein VP39"/>
    <property type="match status" value="1"/>
</dbReference>
<accession>A0ABN6FTW7</accession>
<dbReference type="EC" id="2.1.1.67" evidence="4 9"/>
<dbReference type="InterPro" id="IPR022474">
    <property type="entry name" value="Thiopur_S-MeTfrase_Se/Te_detox"/>
</dbReference>
<feature type="binding site" evidence="9">
    <location>
        <position position="17"/>
    </location>
    <ligand>
        <name>S-adenosyl-L-methionine</name>
        <dbReference type="ChEBI" id="CHEBI:59789"/>
    </ligand>
</feature>
<dbReference type="SUPFAM" id="SSF53335">
    <property type="entry name" value="S-adenosyl-L-methionine-dependent methyltransferases"/>
    <property type="match status" value="1"/>
</dbReference>
<evidence type="ECO:0000256" key="2">
    <source>
        <dbReference type="ARBA" id="ARBA00004496"/>
    </source>
</evidence>
<keyword evidence="8 9" id="KW-0949">S-adenosyl-L-methionine</keyword>
<protein>
    <recommendedName>
        <fullName evidence="4 9">Thiopurine S-methyltransferase</fullName>
        <ecNumber evidence="4 9">2.1.1.67</ecNumber>
    </recommendedName>
    <alternativeName>
        <fullName evidence="9">Thiopurine methyltransferase</fullName>
    </alternativeName>
</protein>
<sequence length="225" mass="25155">MSDPIAHADAENWMARWREGRTNFHQGEPSPMLVEFWGALGVHRDARVFVPLAGKSVDMPWLAERGHAVFGVELVPMAVEQFFAEQGLQPEVTQTPIGPLSKSGPIELLCADVFALTGRDLADCEAVFDRAALIALPPPLRERYVRELYAKLPTGCRGLLVTLEFPQDQKPGPPFSVPESEVRALFERDWTVELLARRDSLSKNQSFVDAGVTSMDVVVYRLQRR</sequence>
<name>A0ABN6FTW7_9GAMM</name>
<evidence type="ECO:0000313" key="11">
    <source>
        <dbReference type="Proteomes" id="UP000681317"/>
    </source>
</evidence>
<feature type="binding site" evidence="9">
    <location>
        <position position="130"/>
    </location>
    <ligand>
        <name>S-adenosyl-L-methionine</name>
        <dbReference type="ChEBI" id="CHEBI:59789"/>
    </ligand>
</feature>
<dbReference type="NCBIfam" id="TIGR03840">
    <property type="entry name" value="TMPT_Se_Te"/>
    <property type="match status" value="1"/>
</dbReference>
<feature type="binding site" evidence="9">
    <location>
        <position position="73"/>
    </location>
    <ligand>
        <name>S-adenosyl-L-methionine</name>
        <dbReference type="ChEBI" id="CHEBI:59789"/>
    </ligand>
</feature>
<dbReference type="RefSeq" id="WP_213434062.1">
    <property type="nucleotide sequence ID" value="NZ_AP024545.1"/>
</dbReference>
<keyword evidence="11" id="KW-1185">Reference proteome</keyword>
<dbReference type="HAMAP" id="MF_00812">
    <property type="entry name" value="Thiopur_methtran"/>
    <property type="match status" value="1"/>
</dbReference>
<comment type="catalytic activity">
    <reaction evidence="1 9">
        <text>S-adenosyl-L-methionine + a thiopurine = S-adenosyl-L-homocysteine + a thiopurine S-methylether.</text>
        <dbReference type="EC" id="2.1.1.67"/>
    </reaction>
</comment>
<organism evidence="10 11">
    <name type="scientific">Noviluteimonas caseinilytica</name>
    <dbReference type="NCBI Taxonomy" id="2675101"/>
    <lineage>
        <taxon>Bacteria</taxon>
        <taxon>Pseudomonadati</taxon>
        <taxon>Pseudomonadota</taxon>
        <taxon>Gammaproteobacteria</taxon>
        <taxon>Lysobacterales</taxon>
        <taxon>Lysobacteraceae</taxon>
        <taxon>Noviluteimonas</taxon>
    </lineage>
</organism>
<dbReference type="Pfam" id="PF05724">
    <property type="entry name" value="TPMT"/>
    <property type="match status" value="1"/>
</dbReference>
<keyword evidence="6 9" id="KW-0489">Methyltransferase</keyword>